<dbReference type="OrthoDB" id="2548197at2759"/>
<proteinExistence type="predicted"/>
<evidence type="ECO:0000256" key="1">
    <source>
        <dbReference type="ARBA" id="ARBA00022763"/>
    </source>
</evidence>
<dbReference type="InterPro" id="IPR014048">
    <property type="entry name" value="MethylDNA_cys_MeTrfase_DNA-bd"/>
</dbReference>
<dbReference type="GO" id="GO:0003824">
    <property type="term" value="F:catalytic activity"/>
    <property type="evidence" value="ECO:0007669"/>
    <property type="project" value="InterPro"/>
</dbReference>
<dbReference type="InterPro" id="IPR036217">
    <property type="entry name" value="MethylDNA_cys_MeTrfase_DNAb"/>
</dbReference>
<reference evidence="2" key="1">
    <citation type="submission" date="2020-11" db="EMBL/GenBank/DDBJ databases">
        <authorList>
            <person name="Tran Van P."/>
        </authorList>
    </citation>
    <scope>NUCLEOTIDE SEQUENCE</scope>
</reference>
<dbReference type="CDD" id="cd06445">
    <property type="entry name" value="ATase"/>
    <property type="match status" value="1"/>
</dbReference>
<dbReference type="Pfam" id="PF01035">
    <property type="entry name" value="DNA_binding_1"/>
    <property type="match status" value="1"/>
</dbReference>
<organism evidence="2">
    <name type="scientific">Cyprideis torosa</name>
    <dbReference type="NCBI Taxonomy" id="163714"/>
    <lineage>
        <taxon>Eukaryota</taxon>
        <taxon>Metazoa</taxon>
        <taxon>Ecdysozoa</taxon>
        <taxon>Arthropoda</taxon>
        <taxon>Crustacea</taxon>
        <taxon>Oligostraca</taxon>
        <taxon>Ostracoda</taxon>
        <taxon>Podocopa</taxon>
        <taxon>Podocopida</taxon>
        <taxon>Cytherocopina</taxon>
        <taxon>Cytheroidea</taxon>
        <taxon>Cytherideidae</taxon>
        <taxon>Cyprideis</taxon>
    </lineage>
</organism>
<protein>
    <submittedName>
        <fullName evidence="2">Uncharacterized protein</fullName>
    </submittedName>
</protein>
<dbReference type="GO" id="GO:0006281">
    <property type="term" value="P:DNA repair"/>
    <property type="evidence" value="ECO:0007669"/>
    <property type="project" value="InterPro"/>
</dbReference>
<dbReference type="PANTHER" id="PTHR42942:SF1">
    <property type="entry name" value="ALKYLTRANSFERASE-LIKE PROTEIN 1"/>
    <property type="match status" value="1"/>
</dbReference>
<evidence type="ECO:0000313" key="2">
    <source>
        <dbReference type="EMBL" id="CAD7237351.1"/>
    </source>
</evidence>
<name>A0A7R8WXW5_9CRUS</name>
<accession>A0A7R8WXW5</accession>
<dbReference type="Gene3D" id="1.10.10.10">
    <property type="entry name" value="Winged helix-like DNA-binding domain superfamily/Winged helix DNA-binding domain"/>
    <property type="match status" value="1"/>
</dbReference>
<dbReference type="SUPFAM" id="SSF46767">
    <property type="entry name" value="Methylated DNA-protein cysteine methyltransferase, C-terminal domain"/>
    <property type="match status" value="1"/>
</dbReference>
<dbReference type="InterPro" id="IPR036388">
    <property type="entry name" value="WH-like_DNA-bd_sf"/>
</dbReference>
<dbReference type="InterPro" id="IPR052520">
    <property type="entry name" value="ATL_DNA_repair"/>
</dbReference>
<gene>
    <name evidence="2" type="ORF">CTOB1V02_LOCUS15166</name>
</gene>
<dbReference type="EMBL" id="OB687068">
    <property type="protein sequence ID" value="CAD7237351.1"/>
    <property type="molecule type" value="Genomic_DNA"/>
</dbReference>
<dbReference type="PANTHER" id="PTHR42942">
    <property type="entry name" value="6-O-METHYLGUANINE DNA METHYLTRANSFERASE"/>
    <property type="match status" value="1"/>
</dbReference>
<sequence>MVSPPFIYCIHSFTPFGMVSTYGHLAVLAGNPGGARQVARILSSCSRKYNLPWHRVVNRMGAISLDRGRGYERQKQLLLTEGVVFDKDDRIDLERFLYWPSKVVKRESLELKKTVSYLTSMAGPDSTSHQSMKVPGQVASGCRAGLSM</sequence>
<keyword evidence="1" id="KW-0227">DNA damage</keyword>
<dbReference type="AlphaFoldDB" id="A0A7R8WXW5"/>